<dbReference type="PROSITE" id="PS50835">
    <property type="entry name" value="IG_LIKE"/>
    <property type="match status" value="1"/>
</dbReference>
<dbReference type="InterPro" id="IPR053896">
    <property type="entry name" value="BTN3A2-like_Ig-C"/>
</dbReference>
<feature type="non-terminal residue" evidence="7">
    <location>
        <position position="1"/>
    </location>
</feature>
<keyword evidence="5" id="KW-0732">Signal</keyword>
<keyword evidence="4" id="KW-1133">Transmembrane helix</keyword>
<evidence type="ECO:0000256" key="1">
    <source>
        <dbReference type="ARBA" id="ARBA00004370"/>
    </source>
</evidence>
<name>A0ABS2YYI1_POLSE</name>
<reference evidence="7" key="1">
    <citation type="journal article" date="2021" name="Cell">
        <title>Tracing the genetic footprints of vertebrate landing in non-teleost ray-finned fishes.</title>
        <authorList>
            <person name="Bi X."/>
            <person name="Wang K."/>
            <person name="Yang L."/>
            <person name="Pan H."/>
            <person name="Jiang H."/>
            <person name="Wei Q."/>
            <person name="Fang M."/>
            <person name="Yu H."/>
            <person name="Zhu C."/>
            <person name="Cai Y."/>
            <person name="He Y."/>
            <person name="Gan X."/>
            <person name="Zeng H."/>
            <person name="Yu D."/>
            <person name="Zhu Y."/>
            <person name="Jiang H."/>
            <person name="Qiu Q."/>
            <person name="Yang H."/>
            <person name="Zhang Y.E."/>
            <person name="Wang W."/>
            <person name="Zhu M."/>
            <person name="He S."/>
            <person name="Zhang G."/>
        </authorList>
    </citation>
    <scope>NUCLEOTIDE SEQUENCE</scope>
    <source>
        <strain evidence="7">Bchr_001</strain>
    </source>
</reference>
<dbReference type="Gene3D" id="2.60.40.10">
    <property type="entry name" value="Immunoglobulins"/>
    <property type="match status" value="1"/>
</dbReference>
<feature type="non-terminal residue" evidence="7">
    <location>
        <position position="223"/>
    </location>
</feature>
<dbReference type="EMBL" id="JAAWVN010013060">
    <property type="protein sequence ID" value="MBN3291528.1"/>
    <property type="molecule type" value="Genomic_DNA"/>
</dbReference>
<feature type="chain" id="PRO_5046581154" evidence="5">
    <location>
        <begin position="22"/>
        <end position="223"/>
    </location>
</feature>
<dbReference type="InterPro" id="IPR036179">
    <property type="entry name" value="Ig-like_dom_sf"/>
</dbReference>
<evidence type="ECO:0000256" key="4">
    <source>
        <dbReference type="SAM" id="Phobius"/>
    </source>
</evidence>
<evidence type="ECO:0000256" key="5">
    <source>
        <dbReference type="SAM" id="SignalP"/>
    </source>
</evidence>
<keyword evidence="4" id="KW-0812">Transmembrane</keyword>
<dbReference type="InterPro" id="IPR007110">
    <property type="entry name" value="Ig-like_dom"/>
</dbReference>
<protein>
    <submittedName>
        <fullName evidence="7">BTNL2 protein</fullName>
    </submittedName>
</protein>
<feature type="transmembrane region" description="Helical" evidence="4">
    <location>
        <begin position="127"/>
        <end position="152"/>
    </location>
</feature>
<dbReference type="Pfam" id="PF22705">
    <property type="entry name" value="C2-set_3"/>
    <property type="match status" value="1"/>
</dbReference>
<dbReference type="SUPFAM" id="SSF48726">
    <property type="entry name" value="Immunoglobulin"/>
    <property type="match status" value="1"/>
</dbReference>
<proteinExistence type="predicted"/>
<feature type="signal peptide" evidence="5">
    <location>
        <begin position="1"/>
        <end position="21"/>
    </location>
</feature>
<comment type="caution">
    <text evidence="7">The sequence shown here is derived from an EMBL/GenBank/DDBJ whole genome shotgun (WGS) entry which is preliminary data.</text>
</comment>
<sequence>MSFRMVFEALLFLTLLHFSACQPQGLGEEPRLYVKPGGINEITVTCKSKDWYPKPILQWKSIEGKNLTARADINILEDKPSLFEVRSTLKVSKSDEHRIICIIHHGKYNNTLEGQIELDDELFTYLPQLWCIVALCLGVLGGALISVLAVWICKVKSGPKKRDEETGKLNEEQHLLKQENVSKENEVQTKELEEKIKTTELEEKNKTGKHIKSVFLKYLLSQT</sequence>
<comment type="subcellular location">
    <subcellularLocation>
        <location evidence="1">Membrane</location>
    </subcellularLocation>
</comment>
<keyword evidence="3" id="KW-0393">Immunoglobulin domain</keyword>
<dbReference type="InterPro" id="IPR050504">
    <property type="entry name" value="IgSF_BTN/MOG"/>
</dbReference>
<keyword evidence="2 4" id="KW-0472">Membrane</keyword>
<evidence type="ECO:0000313" key="8">
    <source>
        <dbReference type="Proteomes" id="UP001166052"/>
    </source>
</evidence>
<dbReference type="PANTHER" id="PTHR24100">
    <property type="entry name" value="BUTYROPHILIN"/>
    <property type="match status" value="1"/>
</dbReference>
<evidence type="ECO:0000313" key="7">
    <source>
        <dbReference type="EMBL" id="MBN3291528.1"/>
    </source>
</evidence>
<accession>A0ABS2YYI1</accession>
<feature type="domain" description="Ig-like" evidence="6">
    <location>
        <begin position="23"/>
        <end position="117"/>
    </location>
</feature>
<dbReference type="Proteomes" id="UP001166052">
    <property type="component" value="Unassembled WGS sequence"/>
</dbReference>
<evidence type="ECO:0000259" key="6">
    <source>
        <dbReference type="PROSITE" id="PS50835"/>
    </source>
</evidence>
<evidence type="ECO:0000256" key="3">
    <source>
        <dbReference type="ARBA" id="ARBA00023319"/>
    </source>
</evidence>
<keyword evidence="8" id="KW-1185">Reference proteome</keyword>
<evidence type="ECO:0000256" key="2">
    <source>
        <dbReference type="ARBA" id="ARBA00023136"/>
    </source>
</evidence>
<dbReference type="InterPro" id="IPR013783">
    <property type="entry name" value="Ig-like_fold"/>
</dbReference>
<gene>
    <name evidence="7" type="primary">Btnl2_0</name>
    <name evidence="7" type="ORF">GTO92_0007433</name>
</gene>
<organism evidence="7 8">
    <name type="scientific">Polypterus senegalus</name>
    <name type="common">Senegal bichir</name>
    <dbReference type="NCBI Taxonomy" id="55291"/>
    <lineage>
        <taxon>Eukaryota</taxon>
        <taxon>Metazoa</taxon>
        <taxon>Chordata</taxon>
        <taxon>Craniata</taxon>
        <taxon>Vertebrata</taxon>
        <taxon>Euteleostomi</taxon>
        <taxon>Actinopterygii</taxon>
        <taxon>Polypteriformes</taxon>
        <taxon>Polypteridae</taxon>
        <taxon>Polypterus</taxon>
    </lineage>
</organism>